<feature type="domain" description="ABC transmembrane type-1" evidence="13">
    <location>
        <begin position="924"/>
        <end position="1201"/>
    </location>
</feature>
<dbReference type="InterPro" id="IPR003593">
    <property type="entry name" value="AAA+_ATPase"/>
</dbReference>
<dbReference type="PROSITE" id="PS50893">
    <property type="entry name" value="ABC_TRANSPORTER_2"/>
    <property type="match status" value="2"/>
</dbReference>
<keyword evidence="2" id="KW-0813">Transport</keyword>
<gene>
    <name evidence="14" type="ORF">TWF694_006630</name>
</gene>
<dbReference type="SUPFAM" id="SSF52540">
    <property type="entry name" value="P-loop containing nucleoside triphosphate hydrolases"/>
    <property type="match status" value="2"/>
</dbReference>
<feature type="domain" description="ABC transmembrane type-1" evidence="13">
    <location>
        <begin position="296"/>
        <end position="572"/>
    </location>
</feature>
<evidence type="ECO:0000256" key="7">
    <source>
        <dbReference type="ARBA" id="ARBA00022989"/>
    </source>
</evidence>
<feature type="transmembrane region" description="Helical" evidence="11">
    <location>
        <begin position="546"/>
        <end position="564"/>
    </location>
</feature>
<feature type="compositionally biased region" description="Basic and acidic residues" evidence="10">
    <location>
        <begin position="889"/>
        <end position="900"/>
    </location>
</feature>
<reference evidence="14 15" key="1">
    <citation type="submission" date="2019-10" db="EMBL/GenBank/DDBJ databases">
        <authorList>
            <person name="Palmer J.M."/>
        </authorList>
    </citation>
    <scope>NUCLEOTIDE SEQUENCE [LARGE SCALE GENOMIC DNA]</scope>
    <source>
        <strain evidence="14 15">TWF694</strain>
    </source>
</reference>
<evidence type="ECO:0000256" key="6">
    <source>
        <dbReference type="ARBA" id="ARBA00022840"/>
    </source>
</evidence>
<dbReference type="InterPro" id="IPR003439">
    <property type="entry name" value="ABC_transporter-like_ATP-bd"/>
</dbReference>
<feature type="transmembrane region" description="Helical" evidence="11">
    <location>
        <begin position="507"/>
        <end position="534"/>
    </location>
</feature>
<evidence type="ECO:0008006" key="16">
    <source>
        <dbReference type="Google" id="ProtNLM"/>
    </source>
</evidence>
<feature type="domain" description="ABC transporter" evidence="12">
    <location>
        <begin position="632"/>
        <end position="859"/>
    </location>
</feature>
<dbReference type="GO" id="GO:0005886">
    <property type="term" value="C:plasma membrane"/>
    <property type="evidence" value="ECO:0007669"/>
    <property type="project" value="UniProtKB-SubCell"/>
</dbReference>
<feature type="compositionally biased region" description="Basic and acidic residues" evidence="10">
    <location>
        <begin position="865"/>
        <end position="875"/>
    </location>
</feature>
<dbReference type="Gene3D" id="1.20.1560.10">
    <property type="entry name" value="ABC transporter type 1, transmembrane domain"/>
    <property type="match status" value="2"/>
</dbReference>
<keyword evidence="15" id="KW-1185">Reference proteome</keyword>
<proteinExistence type="predicted"/>
<evidence type="ECO:0000256" key="3">
    <source>
        <dbReference type="ARBA" id="ARBA00022475"/>
    </source>
</evidence>
<comment type="subcellular location">
    <subcellularLocation>
        <location evidence="1">Cell membrane</location>
        <topology evidence="1">Multi-pass membrane protein</topology>
    </subcellularLocation>
</comment>
<dbReference type="CDD" id="cd18579">
    <property type="entry name" value="ABC_6TM_ABCC_D1"/>
    <property type="match status" value="1"/>
</dbReference>
<dbReference type="FunFam" id="3.40.50.300:FF:000997">
    <property type="entry name" value="Multidrug resistance-associated protein 1"/>
    <property type="match status" value="1"/>
</dbReference>
<dbReference type="PANTHER" id="PTHR24223">
    <property type="entry name" value="ATP-BINDING CASSETTE SUB-FAMILY C"/>
    <property type="match status" value="1"/>
</dbReference>
<feature type="transmembrane region" description="Helical" evidence="11">
    <location>
        <begin position="332"/>
        <end position="351"/>
    </location>
</feature>
<dbReference type="Pfam" id="PF24357">
    <property type="entry name" value="TMD0_ABC"/>
    <property type="match status" value="1"/>
</dbReference>
<feature type="transmembrane region" description="Helical" evidence="11">
    <location>
        <begin position="1170"/>
        <end position="1189"/>
    </location>
</feature>
<dbReference type="PANTHER" id="PTHR24223:SF399">
    <property type="entry name" value="ABC TRANSPORTER ATNG"/>
    <property type="match status" value="1"/>
</dbReference>
<dbReference type="Proteomes" id="UP001365542">
    <property type="component" value="Unassembled WGS sequence"/>
</dbReference>
<dbReference type="Pfam" id="PF00005">
    <property type="entry name" value="ABC_tran"/>
    <property type="match status" value="2"/>
</dbReference>
<protein>
    <recommendedName>
        <fullName evidence="16">ABC transporter</fullName>
    </recommendedName>
</protein>
<dbReference type="InterPro" id="IPR017871">
    <property type="entry name" value="ABC_transporter-like_CS"/>
</dbReference>
<keyword evidence="9" id="KW-0325">Glycoprotein</keyword>
<feature type="transmembrane region" description="Helical" evidence="11">
    <location>
        <begin position="1058"/>
        <end position="1079"/>
    </location>
</feature>
<dbReference type="FunFam" id="1.20.1560.10:FF:000055">
    <property type="entry name" value="ABC multidrug transporter (Eurofung)"/>
    <property type="match status" value="1"/>
</dbReference>
<feature type="transmembrane region" description="Helical" evidence="11">
    <location>
        <begin position="919"/>
        <end position="940"/>
    </location>
</feature>
<evidence type="ECO:0000256" key="1">
    <source>
        <dbReference type="ARBA" id="ARBA00004651"/>
    </source>
</evidence>
<evidence type="ECO:0000259" key="12">
    <source>
        <dbReference type="PROSITE" id="PS50893"/>
    </source>
</evidence>
<keyword evidence="3" id="KW-1003">Cell membrane</keyword>
<evidence type="ECO:0000256" key="10">
    <source>
        <dbReference type="SAM" id="MobiDB-lite"/>
    </source>
</evidence>
<dbReference type="GO" id="GO:0140359">
    <property type="term" value="F:ABC-type transporter activity"/>
    <property type="evidence" value="ECO:0007669"/>
    <property type="project" value="InterPro"/>
</dbReference>
<evidence type="ECO:0000256" key="9">
    <source>
        <dbReference type="ARBA" id="ARBA00023180"/>
    </source>
</evidence>
<feature type="region of interest" description="Disordered" evidence="10">
    <location>
        <begin position="865"/>
        <end position="900"/>
    </location>
</feature>
<evidence type="ECO:0000259" key="13">
    <source>
        <dbReference type="PROSITE" id="PS50929"/>
    </source>
</evidence>
<accession>A0AAV9XL50</accession>
<feature type="transmembrane region" description="Helical" evidence="11">
    <location>
        <begin position="114"/>
        <end position="134"/>
    </location>
</feature>
<dbReference type="InterPro" id="IPR056227">
    <property type="entry name" value="TMD0_ABC"/>
</dbReference>
<keyword evidence="6" id="KW-0067">ATP-binding</keyword>
<keyword evidence="7 11" id="KW-1133">Transmembrane helix</keyword>
<comment type="caution">
    <text evidence="14">The sequence shown here is derived from an EMBL/GenBank/DDBJ whole genome shotgun (WGS) entry which is preliminary data.</text>
</comment>
<organism evidence="14 15">
    <name type="scientific">Orbilia ellipsospora</name>
    <dbReference type="NCBI Taxonomy" id="2528407"/>
    <lineage>
        <taxon>Eukaryota</taxon>
        <taxon>Fungi</taxon>
        <taxon>Dikarya</taxon>
        <taxon>Ascomycota</taxon>
        <taxon>Pezizomycotina</taxon>
        <taxon>Orbiliomycetes</taxon>
        <taxon>Orbiliales</taxon>
        <taxon>Orbiliaceae</taxon>
        <taxon>Orbilia</taxon>
    </lineage>
</organism>
<dbReference type="InterPro" id="IPR044726">
    <property type="entry name" value="ABCC_6TM_D2"/>
</dbReference>
<dbReference type="CDD" id="cd03244">
    <property type="entry name" value="ABCC_MRP_domain2"/>
    <property type="match status" value="1"/>
</dbReference>
<evidence type="ECO:0000256" key="5">
    <source>
        <dbReference type="ARBA" id="ARBA00022741"/>
    </source>
</evidence>
<keyword evidence="8 11" id="KW-0472">Membrane</keyword>
<dbReference type="CDD" id="cd18580">
    <property type="entry name" value="ABC_6TM_ABCC_D2"/>
    <property type="match status" value="1"/>
</dbReference>
<feature type="transmembrane region" description="Helical" evidence="11">
    <location>
        <begin position="146"/>
        <end position="165"/>
    </location>
</feature>
<dbReference type="InterPro" id="IPR036640">
    <property type="entry name" value="ABC1_TM_sf"/>
</dbReference>
<evidence type="ECO:0000256" key="8">
    <source>
        <dbReference type="ARBA" id="ARBA00023136"/>
    </source>
</evidence>
<dbReference type="EMBL" id="JAVHJO010000002">
    <property type="protein sequence ID" value="KAK6542686.1"/>
    <property type="molecule type" value="Genomic_DNA"/>
</dbReference>
<dbReference type="SUPFAM" id="SSF90123">
    <property type="entry name" value="ABC transporter transmembrane region"/>
    <property type="match status" value="2"/>
</dbReference>
<evidence type="ECO:0000256" key="11">
    <source>
        <dbReference type="SAM" id="Phobius"/>
    </source>
</evidence>
<feature type="transmembrane region" description="Helical" evidence="11">
    <location>
        <begin position="1031"/>
        <end position="1052"/>
    </location>
</feature>
<dbReference type="PROSITE" id="PS50929">
    <property type="entry name" value="ABC_TM1F"/>
    <property type="match status" value="2"/>
</dbReference>
<evidence type="ECO:0000313" key="15">
    <source>
        <dbReference type="Proteomes" id="UP001365542"/>
    </source>
</evidence>
<dbReference type="InterPro" id="IPR050173">
    <property type="entry name" value="ABC_transporter_C-like"/>
</dbReference>
<feature type="transmembrane region" description="Helical" evidence="11">
    <location>
        <begin position="406"/>
        <end position="424"/>
    </location>
</feature>
<sequence length="1468" mass="163200">MFDNNTFPSNAVLLDALCPIDIDASFGPFVSGCRDNFDFTLAFEEYFFTAAPSLLGLVLAAVRIAVLKGRKDVVRSGSLLTLKLAALSVYTLLQVLSIFFWGFSDLSQPLRQPVLFSSAVSLAAAVGWCTLCWLEHCRSRRPSWLLTAYLSLTLLLDAAILRTLYLSAESYPRTIRIVASVSIAMKFVVVIMEAIEKRNLQRIKDEAAQMQSPEEFAGPFGQLFYWWLNGLIIKGFKTILKLDDLINLTEEMKTDVIDRKFWKVWEQVPKNGKHTLLKVLAKVLKVPFILAIIPRLVLIVFIFCQPLMLETFLQYLKDPVERKNGKVGEAMVGAYALVYFGMAITTGFYWYRNFKCATMIRGILMSAIYTKTTQISITALNNAESVTLMSGDVENLVRGLRQVHEIWAAIIQIGIGTWLLAKQLGPACVGPILVCFISVFIMGMTSGLAKKYQVIWMGAIQKRTGITSSVMGSLKGIKMLGLSKKLTKLVHQLRIDEVKTSSHFRILAVYMSTLAMVPMMLSPVVTFAIFLAVAARNNTSLDTTRMFTSISLLILITQPLFAIFEDIFMFRSSMGCFERIQDFLKKETRIDSRVITTLQPGSVDENPFIEPGELDALNTQVITNELPGSVILEVEHGSFGWKQETPVMQDITVKIAHGSLTMICGPVASGKTTFLKALLGETLAFEGTIQLFTDSIAYCDQTPWLMGISIKNNIAGFSNFNQALYQEVLHACDLNEDISSLPDGDDTMVGSRGVTLSGGQKARVALARALYAQKKLILLDDIFSGLDMHTQSNVFERVLGEHGLARKSKSTVVLVTHAVNLLCYADEIIALGKEGKVVEQGTFNELMQNQDGYVKAVVKEFQEQAKEKKSDEPSDAKAPTQSGPLRSSKKLDVAPTDPKRQSGDWSLYNYFFSRIGTKVTITFLVFEVLSAFFATFPTLWLKWWSDANEKASNQRAGYYVGVYVFLQVAGLISQALLTWSCIDLIARKAGIRFHWVLIKTVMRAPMTFLSKTEVGSLVNRFTQDISLIDRVLALALMCSVSNLFIAIGQAVLISSASAYIAISFPALILAFYLVQKYYLRTSRQLRMLDLEAKTPVYTLFLESLEGLSTIRAFAWQNDMISKNHGILDTAQKPFYLLAVIQKWLTLVLDLMTAVLAVIVVSITVATRETASVGFTGVALTQIMSFTGYLKMFMLFWTQLETGLAAISRIREFGTETPDEHASDDINGELPVGWPAAGKVELKGLTAGYEDKMVLENLEITIESGEKFGICGRTGSGKSSLVLALLRMLETSSGTIEIDGVDITTIPKEDIRSEINVISQEPFFFAGTLRHNLDPYDAASDTDMTEVLVKCQLGELVEGKTLDDEFKPDSLSHGQRQLFCLARALLRKGKIVVLDEATSSVDKDTDEMMQRIIREEMKDRTIIAVAHRLQTILDFDRVAVMENGKIVEVGNPQVLLGKESKFKKLVEAM</sequence>
<dbReference type="GO" id="GO:0016887">
    <property type="term" value="F:ATP hydrolysis activity"/>
    <property type="evidence" value="ECO:0007669"/>
    <property type="project" value="InterPro"/>
</dbReference>
<dbReference type="FunFam" id="3.40.50.300:FF:000838">
    <property type="entry name" value="ABC multidrug transporter (Eurofung)"/>
    <property type="match status" value="1"/>
</dbReference>
<feature type="transmembrane region" description="Helical" evidence="11">
    <location>
        <begin position="177"/>
        <end position="195"/>
    </location>
</feature>
<evidence type="ECO:0000313" key="14">
    <source>
        <dbReference type="EMBL" id="KAK6542686.1"/>
    </source>
</evidence>
<dbReference type="FunFam" id="1.20.1560.10:FF:000066">
    <property type="entry name" value="ABC multidrug transporter (Eurofung)"/>
    <property type="match status" value="1"/>
</dbReference>
<feature type="domain" description="ABC transporter" evidence="12">
    <location>
        <begin position="1239"/>
        <end position="1467"/>
    </location>
</feature>
<evidence type="ECO:0000256" key="2">
    <source>
        <dbReference type="ARBA" id="ARBA00022448"/>
    </source>
</evidence>
<keyword evidence="4 11" id="KW-0812">Transmembrane</keyword>
<dbReference type="PROSITE" id="PS00211">
    <property type="entry name" value="ABC_TRANSPORTER_1"/>
    <property type="match status" value="2"/>
</dbReference>
<feature type="transmembrane region" description="Helical" evidence="11">
    <location>
        <begin position="430"/>
        <end position="449"/>
    </location>
</feature>
<keyword evidence="5" id="KW-0547">Nucleotide-binding</keyword>
<feature type="transmembrane region" description="Helical" evidence="11">
    <location>
        <begin position="960"/>
        <end position="982"/>
    </location>
</feature>
<dbReference type="SMART" id="SM00382">
    <property type="entry name" value="AAA"/>
    <property type="match status" value="2"/>
</dbReference>
<dbReference type="InterPro" id="IPR027417">
    <property type="entry name" value="P-loop_NTPase"/>
</dbReference>
<dbReference type="CDD" id="cd03250">
    <property type="entry name" value="ABCC_MRP_domain1"/>
    <property type="match status" value="1"/>
</dbReference>
<dbReference type="Gene3D" id="3.40.50.300">
    <property type="entry name" value="P-loop containing nucleotide triphosphate hydrolases"/>
    <property type="match status" value="2"/>
</dbReference>
<dbReference type="Pfam" id="PF00664">
    <property type="entry name" value="ABC_membrane"/>
    <property type="match status" value="2"/>
</dbReference>
<dbReference type="InterPro" id="IPR044746">
    <property type="entry name" value="ABCC_6TM_D1"/>
</dbReference>
<feature type="transmembrane region" description="Helical" evidence="11">
    <location>
        <begin position="288"/>
        <end position="309"/>
    </location>
</feature>
<dbReference type="InterPro" id="IPR011527">
    <property type="entry name" value="ABC1_TM_dom"/>
</dbReference>
<name>A0AAV9XL50_9PEZI</name>
<feature type="transmembrane region" description="Helical" evidence="11">
    <location>
        <begin position="1143"/>
        <end position="1164"/>
    </location>
</feature>
<feature type="transmembrane region" description="Helical" evidence="11">
    <location>
        <begin position="46"/>
        <end position="67"/>
    </location>
</feature>
<feature type="transmembrane region" description="Helical" evidence="11">
    <location>
        <begin position="79"/>
        <end position="102"/>
    </location>
</feature>
<evidence type="ECO:0000256" key="4">
    <source>
        <dbReference type="ARBA" id="ARBA00022692"/>
    </source>
</evidence>
<dbReference type="GO" id="GO:0005524">
    <property type="term" value="F:ATP binding"/>
    <property type="evidence" value="ECO:0007669"/>
    <property type="project" value="UniProtKB-KW"/>
</dbReference>